<dbReference type="PANTHER" id="PTHR23020">
    <property type="entry name" value="UNCHARACTERIZED NUCLEAR HORMONE RECEPTOR-RELATED"/>
    <property type="match status" value="1"/>
</dbReference>
<dbReference type="InterPro" id="IPR052961">
    <property type="entry name" value="Oxido-Kinase-like_Enzymes"/>
</dbReference>
<accession>A0A7W6DMS8</accession>
<gene>
    <name evidence="1" type="ORF">GGR44_002374</name>
</gene>
<dbReference type="Proteomes" id="UP000552757">
    <property type="component" value="Unassembled WGS sequence"/>
</dbReference>
<dbReference type="AlphaFoldDB" id="A0A7W6DMS8"/>
<sequence length="367" mass="40689">MSGVGAATTARGYPARQDRLPVDLAAVNAAWLQGVLRHRYPGIEIATMDVVEIIPGHTTKVRVLVSGPDPAVLPAALCLKSNWSGSPLSGEANVNEARFYKDLCEGLHLPAPHCFYADWDDDAQGKQGLLVLADMAHWGGRFGTSAEPITIDQAMQGVAALATLHASTWNDPRLDAAGWLKRAMAPDHAGDDYWAMMADHYEKVNRLPDRVAMFPAWFADNPQKLRDAWLQLCAHDMADPTPLCLVHGDAHLGNSYGLADGGRLFLDWQIVRKGHGWRDYSYFAAGSIAVADRRAGERDLLRHYLSVMAQHGIAIDFDTAWREYRRWIIWGLVSWQSNINPKEATLPSLERFCVAATDLEIHKLYDV</sequence>
<dbReference type="RefSeq" id="WP_183955772.1">
    <property type="nucleotide sequence ID" value="NZ_JACIEB010000005.1"/>
</dbReference>
<organism evidence="1 2">
    <name type="scientific">Sphingobium fontiphilum</name>
    <dbReference type="NCBI Taxonomy" id="944425"/>
    <lineage>
        <taxon>Bacteria</taxon>
        <taxon>Pseudomonadati</taxon>
        <taxon>Pseudomonadota</taxon>
        <taxon>Alphaproteobacteria</taxon>
        <taxon>Sphingomonadales</taxon>
        <taxon>Sphingomonadaceae</taxon>
        <taxon>Sphingobium</taxon>
    </lineage>
</organism>
<dbReference type="Gene3D" id="3.90.1200.10">
    <property type="match status" value="1"/>
</dbReference>
<reference evidence="1 2" key="1">
    <citation type="submission" date="2020-08" db="EMBL/GenBank/DDBJ databases">
        <title>Genomic Encyclopedia of Type Strains, Phase IV (KMG-IV): sequencing the most valuable type-strain genomes for metagenomic binning, comparative biology and taxonomic classification.</title>
        <authorList>
            <person name="Goeker M."/>
        </authorList>
    </citation>
    <scope>NUCLEOTIDE SEQUENCE [LARGE SCALE GENOMIC DNA]</scope>
    <source>
        <strain evidence="1 2">DSM 29348</strain>
    </source>
</reference>
<evidence type="ECO:0000313" key="1">
    <source>
        <dbReference type="EMBL" id="MBB3982708.1"/>
    </source>
</evidence>
<comment type="caution">
    <text evidence="1">The sequence shown here is derived from an EMBL/GenBank/DDBJ whole genome shotgun (WGS) entry which is preliminary data.</text>
</comment>
<protein>
    <recommendedName>
        <fullName evidence="3">Aminoglycoside phosphotransferase</fullName>
    </recommendedName>
</protein>
<proteinExistence type="predicted"/>
<evidence type="ECO:0000313" key="2">
    <source>
        <dbReference type="Proteomes" id="UP000552757"/>
    </source>
</evidence>
<evidence type="ECO:0008006" key="3">
    <source>
        <dbReference type="Google" id="ProtNLM"/>
    </source>
</evidence>
<dbReference type="InterPro" id="IPR011009">
    <property type="entry name" value="Kinase-like_dom_sf"/>
</dbReference>
<keyword evidence="2" id="KW-1185">Reference proteome</keyword>
<dbReference type="Pfam" id="PF02958">
    <property type="entry name" value="EcKL"/>
    <property type="match status" value="1"/>
</dbReference>
<dbReference type="PANTHER" id="PTHR23020:SF41">
    <property type="entry name" value="AMINOGLYCOSIDE PHOSPHOTRANSFERASE DOMAIN-CONTAINING PROTEIN"/>
    <property type="match status" value="1"/>
</dbReference>
<dbReference type="InterPro" id="IPR004119">
    <property type="entry name" value="EcKL"/>
</dbReference>
<dbReference type="EMBL" id="JACIEB010000005">
    <property type="protein sequence ID" value="MBB3982708.1"/>
    <property type="molecule type" value="Genomic_DNA"/>
</dbReference>
<dbReference type="SUPFAM" id="SSF56112">
    <property type="entry name" value="Protein kinase-like (PK-like)"/>
    <property type="match status" value="1"/>
</dbReference>
<name>A0A7W6DMS8_9SPHN</name>